<evidence type="ECO:0000313" key="2">
    <source>
        <dbReference type="Araport" id="AT5G56985"/>
    </source>
</evidence>
<feature type="region of interest" description="Disordered" evidence="1">
    <location>
        <begin position="1"/>
        <end position="23"/>
    </location>
</feature>
<keyword evidence="4" id="KW-1185">Reference proteome</keyword>
<dbReference type="SMR" id="A0A1P8BAX5"/>
<evidence type="ECO:0000313" key="3">
    <source>
        <dbReference type="EMBL" id="ANM68737.1"/>
    </source>
</evidence>
<dbReference type="Araport" id="AT5G56985"/>
<name>A0A1P8BAX5_ARATH</name>
<reference evidence="3 4" key="1">
    <citation type="journal article" date="2000" name="Nature">
        <title>Sequence and analysis of chromosome 5 of the plant Arabidopsis thaliana.</title>
        <authorList>
            <consortium name="Kazusa DNA Research Institute"/>
            <consortium name="Cold Spring Harbor and Washington University in St Louis Sequencing Consortium"/>
            <consortium name="European Union Arabidopsis Genome Sequencing Consortium"/>
            <person name="Tabata S."/>
            <person name="Kaneko T."/>
            <person name="Nakamura Y."/>
            <person name="Kotani H."/>
            <person name="Kato T."/>
            <person name="Asamizu E."/>
            <person name="Miyajima N."/>
            <person name="Sasamoto S."/>
            <person name="Kimura T."/>
            <person name="Hosouchi T."/>
            <person name="Kawashima K."/>
            <person name="Kohara M."/>
            <person name="Matsumoto M."/>
            <person name="Matsuno A."/>
            <person name="Muraki A."/>
            <person name="Nakayama S."/>
            <person name="Nakazaki N."/>
            <person name="Naruo K."/>
            <person name="Okumura S."/>
            <person name="Shinpo S."/>
            <person name="Takeuchi C."/>
            <person name="Wada T."/>
            <person name="Watanabe A."/>
            <person name="Yamada M."/>
            <person name="Yasuda M."/>
            <person name="Sato S."/>
            <person name="de la Bastide M."/>
            <person name="Huang E."/>
            <person name="Spiegel L."/>
            <person name="Gnoj L."/>
            <person name="O'Shaughnessy A."/>
            <person name="Preston R."/>
            <person name="Habermann K."/>
            <person name="Murray J."/>
            <person name="Johnson D."/>
            <person name="Rohlfing T."/>
            <person name="Nelson J."/>
            <person name="Stoneking T."/>
            <person name="Pepin K."/>
            <person name="Spieth J."/>
            <person name="Sekhon M."/>
            <person name="Armstrong J."/>
            <person name="Becker M."/>
            <person name="Belter E."/>
            <person name="Cordum H."/>
            <person name="Cordes M."/>
            <person name="Courtney L."/>
            <person name="Courtney W."/>
            <person name="Dante M."/>
            <person name="Du H."/>
            <person name="Edwards J."/>
            <person name="Fryman J."/>
            <person name="Haakensen B."/>
            <person name="Lamar E."/>
            <person name="Latreille P."/>
            <person name="Leonard S."/>
            <person name="Meyer R."/>
            <person name="Mulvaney E."/>
            <person name="Ozersky P."/>
            <person name="Riley A."/>
            <person name="Strowmatt C."/>
            <person name="Wagner-McPherson C."/>
            <person name="Wollam A."/>
            <person name="Yoakum M."/>
            <person name="Bell M."/>
            <person name="Dedhia N."/>
            <person name="Parnell L."/>
            <person name="Shah R."/>
            <person name="Rodriguez M."/>
            <person name="See L.H."/>
            <person name="Vil D."/>
            <person name="Baker J."/>
            <person name="Kirchoff K."/>
            <person name="Toth K."/>
            <person name="King L."/>
            <person name="Bahret A."/>
            <person name="Miller B."/>
            <person name="Marra M."/>
            <person name="Martienssen R."/>
            <person name="McCombie W.R."/>
            <person name="Wilson R.K."/>
            <person name="Murphy G."/>
            <person name="Bancroft I."/>
            <person name="Volckaert G."/>
            <person name="Wambutt R."/>
            <person name="Dusterhoft A."/>
            <person name="Stiekema W."/>
            <person name="Pohl T."/>
            <person name="Entian K.D."/>
            <person name="Terryn N."/>
            <person name="Hartley N."/>
            <person name="Bent E."/>
            <person name="Johnson S."/>
            <person name="Langham S.A."/>
            <person name="McCullagh B."/>
            <person name="Robben J."/>
            <person name="Grymonprez B."/>
            <person name="Zimmermann W."/>
            <person name="Ramsperger U."/>
            <person name="Wedler H."/>
            <person name="Balke K."/>
            <person name="Wedler E."/>
            <person name="Peters S."/>
            <person name="van Staveren M."/>
            <person name="Dirkse W."/>
            <person name="Mooijman P."/>
            <person name="Lankhorst R.K."/>
            <person name="Weitzenegger T."/>
            <person name="Bothe G."/>
            <person name="Rose M."/>
            <person name="Hauf J."/>
            <person name="Berneiser S."/>
            <person name="Hempel S."/>
            <person name="Feldpausch M."/>
            <person name="Lamberth S."/>
            <person name="Villarroel R."/>
            <person name="Gielen J."/>
            <person name="Ardiles W."/>
            <person name="Bents O."/>
            <person name="Lemcke K."/>
            <person name="Kolesov G."/>
            <person name="Mayer K."/>
            <person name="Rudd S."/>
            <person name="Schoof H."/>
            <person name="Schueller C."/>
            <person name="Zaccaria P."/>
            <person name="Mewes H.W."/>
            <person name="Bevan M."/>
            <person name="Fransz P."/>
        </authorList>
    </citation>
    <scope>NUCLEOTIDE SEQUENCE [LARGE SCALE GENOMIC DNA]</scope>
    <source>
        <strain evidence="4">cv. Columbia</strain>
    </source>
</reference>
<reference evidence="4" key="2">
    <citation type="journal article" date="2017" name="Plant J.">
        <title>Araport11: a complete reannotation of the Arabidopsis thaliana reference genome.</title>
        <authorList>
            <person name="Cheng C.Y."/>
            <person name="Krishnakumar V."/>
            <person name="Chan A.P."/>
            <person name="Thibaud-Nissen F."/>
            <person name="Schobel S."/>
            <person name="Town C.D."/>
        </authorList>
    </citation>
    <scope>GENOME REANNOTATION</scope>
    <source>
        <strain evidence="4">cv. Columbia</strain>
    </source>
</reference>
<dbReference type="GlyGen" id="A0A1P8BAX5">
    <property type="glycosylation" value="1 site"/>
</dbReference>
<evidence type="ECO:0000313" key="4">
    <source>
        <dbReference type="Proteomes" id="UP000006548"/>
    </source>
</evidence>
<organism evidence="3 4">
    <name type="scientific">Arabidopsis thaliana</name>
    <name type="common">Mouse-ear cress</name>
    <dbReference type="NCBI Taxonomy" id="3702"/>
    <lineage>
        <taxon>Eukaryota</taxon>
        <taxon>Viridiplantae</taxon>
        <taxon>Streptophyta</taxon>
        <taxon>Embryophyta</taxon>
        <taxon>Tracheophyta</taxon>
        <taxon>Spermatophyta</taxon>
        <taxon>Magnoliopsida</taxon>
        <taxon>eudicotyledons</taxon>
        <taxon>Gunneridae</taxon>
        <taxon>Pentapetalae</taxon>
        <taxon>rosids</taxon>
        <taxon>malvids</taxon>
        <taxon>Brassicales</taxon>
        <taxon>Brassicaceae</taxon>
        <taxon>Camelineae</taxon>
        <taxon>Arabidopsis</taxon>
    </lineage>
</organism>
<dbReference type="EMBL" id="CP002688">
    <property type="protein sequence ID" value="ANM68737.1"/>
    <property type="molecule type" value="Genomic_DNA"/>
</dbReference>
<sequence>MSTPVSYVKNGGKQNREPDIGEEYNNHRRRRRLQWALSISLYLRIESSLCNFSCCLNLLMKSEAFASTPSSPSPKDVDLSTLVVSGLLRSRDSTVSGASAWLPAKPKPDFSLADFVIFVKAFFFFFTGFFDSDLLRTCLCSS</sequence>
<proteinExistence type="predicted"/>
<dbReference type="GeneID" id="28721274"/>
<accession>A0A1P8BAX5</accession>
<evidence type="ECO:0000256" key="1">
    <source>
        <dbReference type="SAM" id="MobiDB-lite"/>
    </source>
</evidence>
<dbReference type="InParanoid" id="A0A1P8BAX5"/>
<gene>
    <name evidence="2 3" type="ordered locus">At5g56985</name>
</gene>
<dbReference type="AlphaFoldDB" id="A0A1P8BAX5"/>
<dbReference type="KEGG" id="ath:AT5G56985"/>
<dbReference type="RefSeq" id="NP_001330463.1">
    <property type="nucleotide sequence ID" value="NM_001345227.1"/>
</dbReference>
<dbReference type="Proteomes" id="UP000006548">
    <property type="component" value="Chromosome 5"/>
</dbReference>
<protein>
    <submittedName>
        <fullName evidence="3">Uncharacterized protein</fullName>
    </submittedName>
</protein>
<dbReference type="TAIR" id="AT5G56985"/>